<reference evidence="11" key="1">
    <citation type="journal article" date="2017" name="Genome Announc.">
        <title>Genome sequences of Cyberlindnera fabianii 65, Pichia kudriavzevii 129, and Saccharomyces cerevisiae 131 isolated from fermented masau fruits in Zimbabwe.</title>
        <authorList>
            <person name="van Rijswijck I.M.H."/>
            <person name="Derks M.F.L."/>
            <person name="Abee T."/>
            <person name="de Ridder D."/>
            <person name="Smid E.J."/>
        </authorList>
    </citation>
    <scope>NUCLEOTIDE SEQUENCE [LARGE SCALE GENOMIC DNA]</scope>
    <source>
        <strain evidence="11">65</strain>
    </source>
</reference>
<keyword evidence="10" id="KW-0396">Initiation factor</keyword>
<evidence type="ECO:0000313" key="11">
    <source>
        <dbReference type="Proteomes" id="UP000189513"/>
    </source>
</evidence>
<dbReference type="SUPFAM" id="SSF47113">
    <property type="entry name" value="Histone-fold"/>
    <property type="match status" value="1"/>
</dbReference>
<dbReference type="Pfam" id="PF03847">
    <property type="entry name" value="TFIID_20kDa"/>
    <property type="match status" value="1"/>
</dbReference>
<evidence type="ECO:0000256" key="2">
    <source>
        <dbReference type="ARBA" id="ARBA00007530"/>
    </source>
</evidence>
<dbReference type="Gene3D" id="1.10.20.10">
    <property type="entry name" value="Histone, subunit A"/>
    <property type="match status" value="1"/>
</dbReference>
<protein>
    <recommendedName>
        <fullName evidence="6">TBP-associated factor 12</fullName>
    </recommendedName>
    <alternativeName>
        <fullName evidence="7">Transcription initiation factor TFIID subunit 12</fullName>
    </alternativeName>
</protein>
<feature type="compositionally biased region" description="Polar residues" evidence="8">
    <location>
        <begin position="206"/>
        <end position="243"/>
    </location>
</feature>
<dbReference type="VEuPathDB" id="FungiDB:BON22_4110"/>
<evidence type="ECO:0000256" key="1">
    <source>
        <dbReference type="ARBA" id="ARBA00004123"/>
    </source>
</evidence>
<evidence type="ECO:0000256" key="6">
    <source>
        <dbReference type="ARBA" id="ARBA00075089"/>
    </source>
</evidence>
<feature type="compositionally biased region" description="Low complexity" evidence="8">
    <location>
        <begin position="98"/>
        <end position="121"/>
    </location>
</feature>
<evidence type="ECO:0000259" key="9">
    <source>
        <dbReference type="Pfam" id="PF03847"/>
    </source>
</evidence>
<dbReference type="InterPro" id="IPR003228">
    <property type="entry name" value="TFIID_TAF12_dom"/>
</dbReference>
<keyword evidence="3" id="KW-0805">Transcription regulation</keyword>
<dbReference type="GO" id="GO:0005669">
    <property type="term" value="C:transcription factor TFIID complex"/>
    <property type="evidence" value="ECO:0007669"/>
    <property type="project" value="InterPro"/>
</dbReference>
<name>A0A1V2L3D6_CYBFA</name>
<gene>
    <name evidence="10" type="ORF">BON22_4110</name>
</gene>
<dbReference type="InterPro" id="IPR037794">
    <property type="entry name" value="TAF12"/>
</dbReference>
<keyword evidence="11" id="KW-1185">Reference proteome</keyword>
<accession>A0A1V2L3D6</accession>
<dbReference type="InterPro" id="IPR009072">
    <property type="entry name" value="Histone-fold"/>
</dbReference>
<dbReference type="GO" id="GO:0003677">
    <property type="term" value="F:DNA binding"/>
    <property type="evidence" value="ECO:0007669"/>
    <property type="project" value="TreeGrafter"/>
</dbReference>
<comment type="subcellular location">
    <subcellularLocation>
        <location evidence="1">Nucleus</location>
    </subcellularLocation>
</comment>
<keyword evidence="5" id="KW-0539">Nucleus</keyword>
<dbReference type="CDD" id="cd07981">
    <property type="entry name" value="HFD_TAF12"/>
    <property type="match status" value="1"/>
</dbReference>
<evidence type="ECO:0000256" key="5">
    <source>
        <dbReference type="ARBA" id="ARBA00023242"/>
    </source>
</evidence>
<keyword evidence="10" id="KW-0648">Protein biosynthesis</keyword>
<dbReference type="AlphaFoldDB" id="A0A1V2L3D6"/>
<dbReference type="FunFam" id="1.10.20.10:FF:000011">
    <property type="entry name" value="Transcription initiation factor TFIID subunit 12"/>
    <property type="match status" value="1"/>
</dbReference>
<evidence type="ECO:0000256" key="8">
    <source>
        <dbReference type="SAM" id="MobiDB-lite"/>
    </source>
</evidence>
<evidence type="ECO:0000256" key="4">
    <source>
        <dbReference type="ARBA" id="ARBA00023163"/>
    </source>
</evidence>
<dbReference type="GO" id="GO:0051123">
    <property type="term" value="P:RNA polymerase II preinitiation complex assembly"/>
    <property type="evidence" value="ECO:0007669"/>
    <property type="project" value="TreeGrafter"/>
</dbReference>
<dbReference type="PANTHER" id="PTHR12264:SF21">
    <property type="entry name" value="TRANSCRIPTION INITIATION FACTOR TFIID SUBUNIT 12"/>
    <property type="match status" value="1"/>
</dbReference>
<feature type="domain" description="Transcription initiation factor TFIID subunit 12" evidence="9">
    <location>
        <begin position="304"/>
        <end position="376"/>
    </location>
</feature>
<dbReference type="STRING" id="36022.A0A1V2L3D6"/>
<dbReference type="GO" id="GO:0003743">
    <property type="term" value="F:translation initiation factor activity"/>
    <property type="evidence" value="ECO:0007669"/>
    <property type="project" value="UniProtKB-KW"/>
</dbReference>
<feature type="region of interest" description="Disordered" evidence="8">
    <location>
        <begin position="98"/>
        <end position="243"/>
    </location>
</feature>
<dbReference type="GO" id="GO:0017025">
    <property type="term" value="F:TBP-class protein binding"/>
    <property type="evidence" value="ECO:0007669"/>
    <property type="project" value="TreeGrafter"/>
</dbReference>
<sequence length="415" mass="45433">MNNQNQQPRPMVKPEQIQALAKQCTAEIELAKQFGIKSPVQQINQIRNVIASFAVKLKDIETARNSNTLNAEQLQKLGGMNQHMRAQGSMNTQNAQNMQFQAQQQNIQQQQNMLNQQQMPQIPSAGQTPTIGMSQMSNNNTLAQQQANLAQQKKATGTPQLQTPISQQAHQQQQQPQAQQHQNIQAQQQQTGTGTPQPQGNMMMNRGQNGASASPNTPVTNVNAAAKPSGNTMGTMNTPASTVYKSSVPPLPISGTINPKPLHPATVTQRPSITGGQGLAAPALSTPAILKLPPYEMQSDRVLSKRKLSELVKTVGADEGDGETTIDGDVEELLLDLADEFVTNVTSFACRLAKHRKSDSLDVKDIQLHLEKNWNIRIPGYSSDEIRNVRKWQPNNAHNQRMTSIGVTKSVDQSK</sequence>
<feature type="compositionally biased region" description="Low complexity" evidence="8">
    <location>
        <begin position="138"/>
        <end position="201"/>
    </location>
</feature>
<keyword evidence="4" id="KW-0804">Transcription</keyword>
<dbReference type="PANTHER" id="PTHR12264">
    <property type="entry name" value="TRANSCRIPTION INITIATION FACTOR TFIID SUBUNIT 12"/>
    <property type="match status" value="1"/>
</dbReference>
<dbReference type="Proteomes" id="UP000189513">
    <property type="component" value="Unassembled WGS sequence"/>
</dbReference>
<dbReference type="EMBL" id="MPUK01000008">
    <property type="protein sequence ID" value="ONH66085.1"/>
    <property type="molecule type" value="Genomic_DNA"/>
</dbReference>
<proteinExistence type="inferred from homology"/>
<comment type="caution">
    <text evidence="10">The sequence shown here is derived from an EMBL/GenBank/DDBJ whole genome shotgun (WGS) entry which is preliminary data.</text>
</comment>
<evidence type="ECO:0000313" key="10">
    <source>
        <dbReference type="EMBL" id="ONH66085.1"/>
    </source>
</evidence>
<dbReference type="GO" id="GO:0046982">
    <property type="term" value="F:protein heterodimerization activity"/>
    <property type="evidence" value="ECO:0007669"/>
    <property type="project" value="InterPro"/>
</dbReference>
<feature type="compositionally biased region" description="Polar residues" evidence="8">
    <location>
        <begin position="124"/>
        <end position="137"/>
    </location>
</feature>
<evidence type="ECO:0000256" key="7">
    <source>
        <dbReference type="ARBA" id="ARBA00093657"/>
    </source>
</evidence>
<dbReference type="GO" id="GO:0000124">
    <property type="term" value="C:SAGA complex"/>
    <property type="evidence" value="ECO:0007669"/>
    <property type="project" value="InterPro"/>
</dbReference>
<evidence type="ECO:0000256" key="3">
    <source>
        <dbReference type="ARBA" id="ARBA00023015"/>
    </source>
</evidence>
<comment type="similarity">
    <text evidence="2">Belongs to the TAF12 family.</text>
</comment>
<feature type="region of interest" description="Disordered" evidence="8">
    <location>
        <begin position="255"/>
        <end position="279"/>
    </location>
</feature>
<organism evidence="10 11">
    <name type="scientific">Cyberlindnera fabianii</name>
    <name type="common">Yeast</name>
    <name type="synonym">Hansenula fabianii</name>
    <dbReference type="NCBI Taxonomy" id="36022"/>
    <lineage>
        <taxon>Eukaryota</taxon>
        <taxon>Fungi</taxon>
        <taxon>Dikarya</taxon>
        <taxon>Ascomycota</taxon>
        <taxon>Saccharomycotina</taxon>
        <taxon>Saccharomycetes</taxon>
        <taxon>Phaffomycetales</taxon>
        <taxon>Phaffomycetaceae</taxon>
        <taxon>Cyberlindnera</taxon>
    </lineage>
</organism>